<organism evidence="3 4">
    <name type="scientific">Symbiochloris irregularis</name>
    <dbReference type="NCBI Taxonomy" id="706552"/>
    <lineage>
        <taxon>Eukaryota</taxon>
        <taxon>Viridiplantae</taxon>
        <taxon>Chlorophyta</taxon>
        <taxon>core chlorophytes</taxon>
        <taxon>Trebouxiophyceae</taxon>
        <taxon>Trebouxiales</taxon>
        <taxon>Trebouxiaceae</taxon>
        <taxon>Symbiochloris</taxon>
    </lineage>
</organism>
<protein>
    <recommendedName>
        <fullName evidence="2">Micro-fibrillar-associated protein 1 C-terminal domain-containing protein</fullName>
    </recommendedName>
</protein>
<feature type="compositionally biased region" description="Acidic residues" evidence="1">
    <location>
        <begin position="277"/>
        <end position="291"/>
    </location>
</feature>
<evidence type="ECO:0000259" key="2">
    <source>
        <dbReference type="Pfam" id="PF06991"/>
    </source>
</evidence>
<comment type="caution">
    <text evidence="3">The sequence shown here is derived from an EMBL/GenBank/DDBJ whole genome shotgun (WGS) entry which is preliminary data.</text>
</comment>
<gene>
    <name evidence="3" type="ORF">WJX73_006930</name>
</gene>
<dbReference type="AlphaFoldDB" id="A0AAW1PAI8"/>
<dbReference type="EMBL" id="JALJOQ010000043">
    <property type="protein sequence ID" value="KAK9805438.1"/>
    <property type="molecule type" value="Genomic_DNA"/>
</dbReference>
<feature type="domain" description="Micro-fibrillar-associated protein 1 C-terminal" evidence="2">
    <location>
        <begin position="199"/>
        <end position="422"/>
    </location>
</feature>
<keyword evidence="4" id="KW-1185">Reference proteome</keyword>
<name>A0AAW1PAI8_9CHLO</name>
<feature type="compositionally biased region" description="Basic and acidic residues" evidence="1">
    <location>
        <begin position="216"/>
        <end position="244"/>
    </location>
</feature>
<dbReference type="Proteomes" id="UP001465755">
    <property type="component" value="Unassembled WGS sequence"/>
</dbReference>
<evidence type="ECO:0000256" key="1">
    <source>
        <dbReference type="SAM" id="MobiDB-lite"/>
    </source>
</evidence>
<evidence type="ECO:0000313" key="4">
    <source>
        <dbReference type="Proteomes" id="UP001465755"/>
    </source>
</evidence>
<evidence type="ECO:0000313" key="3">
    <source>
        <dbReference type="EMBL" id="KAK9805438.1"/>
    </source>
</evidence>
<feature type="region of interest" description="Disordered" evidence="1">
    <location>
        <begin position="315"/>
        <end position="346"/>
    </location>
</feature>
<dbReference type="Pfam" id="PF06991">
    <property type="entry name" value="MFAP1"/>
    <property type="match status" value="1"/>
</dbReference>
<feature type="region of interest" description="Disordered" evidence="1">
    <location>
        <begin position="265"/>
        <end position="292"/>
    </location>
</feature>
<feature type="region of interest" description="Disordered" evidence="1">
    <location>
        <begin position="80"/>
        <end position="244"/>
    </location>
</feature>
<reference evidence="3 4" key="1">
    <citation type="journal article" date="2024" name="Nat. Commun.">
        <title>Phylogenomics reveals the evolutionary origins of lichenization in chlorophyte algae.</title>
        <authorList>
            <person name="Puginier C."/>
            <person name="Libourel C."/>
            <person name="Otte J."/>
            <person name="Skaloud P."/>
            <person name="Haon M."/>
            <person name="Grisel S."/>
            <person name="Petersen M."/>
            <person name="Berrin J.G."/>
            <person name="Delaux P.M."/>
            <person name="Dal Grande F."/>
            <person name="Keller J."/>
        </authorList>
    </citation>
    <scope>NUCLEOTIDE SEQUENCE [LARGE SCALE GENOMIC DNA]</scope>
    <source>
        <strain evidence="3 4">SAG 2036</strain>
    </source>
</reference>
<feature type="compositionally biased region" description="Acidic residues" evidence="1">
    <location>
        <begin position="130"/>
        <end position="142"/>
    </location>
</feature>
<feature type="compositionally biased region" description="Acidic residues" evidence="1">
    <location>
        <begin position="185"/>
        <end position="203"/>
    </location>
</feature>
<sequence>MSSHRFVRREQRDHDADAAAAASVKRYWPGRAPHWVDEDAVEAPVQEVSVFARAEKSEAQAPIGVAPPVVVKKADDPRLQRLQQVKREPGAAFEGRGRHRDVAAPQVVSRHRHPEADADQATLADRPDEAAEAESSDTEVEGDVAHIAEPDSEEEEATAARRAAVRERLKARRDQEEEVLAVQASDEEDESSSGEYETDSEEEGLGRQMLKPTFTRKQDRETIAEWERQQEDEERAQQKEKQRLVDRKVETRQIVNEQVAMEKATQLAAKAGPSGMDDVDTDDEKDEETEYELWKGREMGRIRREKEERERMLLEEQEREMLKSMTEDERRQWERDHPKQADGDPKKSWRFLQKYWHKGAYFQSGSDNAYADSRRDEIFGRDYSAPTGDDKMDKSVLPKVMQVKNFGRRGRTKYTHLVDQDTTEMEDPLSVDPTVRAKRTLAGTGNVFSKPKNAPT</sequence>
<proteinExistence type="predicted"/>
<accession>A0AAW1PAI8</accession>
<dbReference type="InterPro" id="IPR033194">
    <property type="entry name" value="MFAP1"/>
</dbReference>
<dbReference type="PANTHER" id="PTHR15327">
    <property type="entry name" value="MICROFIBRIL-ASSOCIATED PROTEIN"/>
    <property type="match status" value="1"/>
</dbReference>
<feature type="compositionally biased region" description="Basic and acidic residues" evidence="1">
    <location>
        <begin position="164"/>
        <end position="175"/>
    </location>
</feature>
<dbReference type="InterPro" id="IPR009730">
    <property type="entry name" value="MFAP1_C"/>
</dbReference>
<feature type="compositionally biased region" description="Basic and acidic residues" evidence="1">
    <location>
        <begin position="80"/>
        <end position="89"/>
    </location>
</feature>